<keyword evidence="3" id="KW-1185">Reference proteome</keyword>
<sequence>MSSSKQPYTDLFKPGTSISSALAHKIASTSHWGSHTLFISFMADKPIEVIREVRDRQRAITWDLRSIQHLRTCLRTWTADEIPSEAIGAFLVNLLYERDYHLGYELTALVRADKTAAQVGRRAMYLYQIHDKTGKPLWDQKAVPKPGSGTKSLLPVSERADPRWHTFLDQLSEDKLEELMDTLGDNPEDEISIPTVFSGIGMTNMPIIHTFHRFAIHADDHADVYTQLRERANGLEGTGSEPDPFATESLVDALPSLSELICPSPVPEVNVRTFKVEGEKKIRFAPNTKPGMVNPANSVQDKNRASSSDPKPAVDVISSLPRFVSDGGASKYFTESGARRPGLRRMKKSRNFRLDRERDAQK</sequence>
<reference evidence="2" key="1">
    <citation type="submission" date="2022-12" db="EMBL/GenBank/DDBJ databases">
        <authorList>
            <person name="Petersen C."/>
        </authorList>
    </citation>
    <scope>NUCLEOTIDE SEQUENCE</scope>
    <source>
        <strain evidence="2">IBT 35675</strain>
    </source>
</reference>
<evidence type="ECO:0000256" key="1">
    <source>
        <dbReference type="SAM" id="MobiDB-lite"/>
    </source>
</evidence>
<gene>
    <name evidence="2" type="ORF">N7541_003374</name>
</gene>
<organism evidence="2 3">
    <name type="scientific">Penicillium brevicompactum</name>
    <dbReference type="NCBI Taxonomy" id="5074"/>
    <lineage>
        <taxon>Eukaryota</taxon>
        <taxon>Fungi</taxon>
        <taxon>Dikarya</taxon>
        <taxon>Ascomycota</taxon>
        <taxon>Pezizomycotina</taxon>
        <taxon>Eurotiomycetes</taxon>
        <taxon>Eurotiomycetidae</taxon>
        <taxon>Eurotiales</taxon>
        <taxon>Aspergillaceae</taxon>
        <taxon>Penicillium</taxon>
    </lineage>
</organism>
<dbReference type="EMBL" id="JAPZBR010000002">
    <property type="protein sequence ID" value="KAJ5362530.1"/>
    <property type="molecule type" value="Genomic_DNA"/>
</dbReference>
<feature type="compositionally biased region" description="Polar residues" evidence="1">
    <location>
        <begin position="295"/>
        <end position="309"/>
    </location>
</feature>
<feature type="compositionally biased region" description="Basic residues" evidence="1">
    <location>
        <begin position="341"/>
        <end position="351"/>
    </location>
</feature>
<feature type="region of interest" description="Disordered" evidence="1">
    <location>
        <begin position="286"/>
        <end position="362"/>
    </location>
</feature>
<dbReference type="Proteomes" id="UP001148299">
    <property type="component" value="Unassembled WGS sequence"/>
</dbReference>
<name>A0A9W9V104_PENBR</name>
<accession>A0A9W9V104</accession>
<evidence type="ECO:0000313" key="2">
    <source>
        <dbReference type="EMBL" id="KAJ5362530.1"/>
    </source>
</evidence>
<protein>
    <submittedName>
        <fullName evidence="2">Uncharacterized protein</fullName>
    </submittedName>
</protein>
<comment type="caution">
    <text evidence="2">The sequence shown here is derived from an EMBL/GenBank/DDBJ whole genome shotgun (WGS) entry which is preliminary data.</text>
</comment>
<proteinExistence type="predicted"/>
<reference evidence="2" key="2">
    <citation type="journal article" date="2023" name="IMA Fungus">
        <title>Comparative genomic study of the Penicillium genus elucidates a diverse pangenome and 15 lateral gene transfer events.</title>
        <authorList>
            <person name="Petersen C."/>
            <person name="Sorensen T."/>
            <person name="Nielsen M.R."/>
            <person name="Sondergaard T.E."/>
            <person name="Sorensen J.L."/>
            <person name="Fitzpatrick D.A."/>
            <person name="Frisvad J.C."/>
            <person name="Nielsen K.L."/>
        </authorList>
    </citation>
    <scope>NUCLEOTIDE SEQUENCE</scope>
    <source>
        <strain evidence="2">IBT 35675</strain>
    </source>
</reference>
<evidence type="ECO:0000313" key="3">
    <source>
        <dbReference type="Proteomes" id="UP001148299"/>
    </source>
</evidence>
<feature type="compositionally biased region" description="Basic and acidic residues" evidence="1">
    <location>
        <begin position="352"/>
        <end position="362"/>
    </location>
</feature>
<dbReference type="AlphaFoldDB" id="A0A9W9V104"/>